<evidence type="ECO:0000313" key="1">
    <source>
        <dbReference type="EMBL" id="KAK7019810.1"/>
    </source>
</evidence>
<dbReference type="Proteomes" id="UP001383192">
    <property type="component" value="Unassembled WGS sequence"/>
</dbReference>
<proteinExistence type="predicted"/>
<evidence type="ECO:0000313" key="2">
    <source>
        <dbReference type="Proteomes" id="UP001383192"/>
    </source>
</evidence>
<dbReference type="EMBL" id="JAYKXP010000196">
    <property type="protein sequence ID" value="KAK7019810.1"/>
    <property type="molecule type" value="Genomic_DNA"/>
</dbReference>
<gene>
    <name evidence="1" type="ORF">VNI00_017899</name>
</gene>
<sequence>MTELNTKEQSILHDLSHLLEQNRHAIDAFIEQVDVTTQRAITAEVKIKELSGQLEALQFRYEMQKKRYEKTIENLRHRIHDIIPNHIPRSTVNLTASAADSYESVFDESTDSESSI</sequence>
<name>A0AAW0B2C2_9AGAR</name>
<protein>
    <submittedName>
        <fullName evidence="1">Uncharacterized protein</fullName>
    </submittedName>
</protein>
<comment type="caution">
    <text evidence="1">The sequence shown here is derived from an EMBL/GenBank/DDBJ whole genome shotgun (WGS) entry which is preliminary data.</text>
</comment>
<accession>A0AAW0B2C2</accession>
<keyword evidence="2" id="KW-1185">Reference proteome</keyword>
<reference evidence="1 2" key="1">
    <citation type="submission" date="2024-01" db="EMBL/GenBank/DDBJ databases">
        <title>A draft genome for a cacao thread blight-causing isolate of Paramarasmius palmivorus.</title>
        <authorList>
            <person name="Baruah I.K."/>
            <person name="Bukari Y."/>
            <person name="Amoako-Attah I."/>
            <person name="Meinhardt L.W."/>
            <person name="Bailey B.A."/>
            <person name="Cohen S.P."/>
        </authorList>
    </citation>
    <scope>NUCLEOTIDE SEQUENCE [LARGE SCALE GENOMIC DNA]</scope>
    <source>
        <strain evidence="1 2">GH-12</strain>
    </source>
</reference>
<organism evidence="1 2">
    <name type="scientific">Paramarasmius palmivorus</name>
    <dbReference type="NCBI Taxonomy" id="297713"/>
    <lineage>
        <taxon>Eukaryota</taxon>
        <taxon>Fungi</taxon>
        <taxon>Dikarya</taxon>
        <taxon>Basidiomycota</taxon>
        <taxon>Agaricomycotina</taxon>
        <taxon>Agaricomycetes</taxon>
        <taxon>Agaricomycetidae</taxon>
        <taxon>Agaricales</taxon>
        <taxon>Marasmiineae</taxon>
        <taxon>Marasmiaceae</taxon>
        <taxon>Paramarasmius</taxon>
    </lineage>
</organism>
<dbReference type="AlphaFoldDB" id="A0AAW0B2C2"/>